<evidence type="ECO:0000313" key="3">
    <source>
        <dbReference type="EMBL" id="QDT02238.1"/>
    </source>
</evidence>
<accession>A0A517N5D4</accession>
<keyword evidence="4" id="KW-1185">Reference proteome</keyword>
<feature type="compositionally biased region" description="Polar residues" evidence="1">
    <location>
        <begin position="79"/>
        <end position="90"/>
    </location>
</feature>
<name>A0A517N5D4_9BACT</name>
<dbReference type="EMBL" id="CP036525">
    <property type="protein sequence ID" value="QDT02238.1"/>
    <property type="molecule type" value="Genomic_DNA"/>
</dbReference>
<dbReference type="KEGG" id="rlc:K227x_06110"/>
<gene>
    <name evidence="3" type="ORF">K227x_06110</name>
</gene>
<feature type="region of interest" description="Disordered" evidence="1">
    <location>
        <begin position="63"/>
        <end position="90"/>
    </location>
</feature>
<keyword evidence="2" id="KW-1133">Transmembrane helix</keyword>
<reference evidence="3 4" key="1">
    <citation type="submission" date="2019-02" db="EMBL/GenBank/DDBJ databases">
        <title>Deep-cultivation of Planctomycetes and their phenomic and genomic characterization uncovers novel biology.</title>
        <authorList>
            <person name="Wiegand S."/>
            <person name="Jogler M."/>
            <person name="Boedeker C."/>
            <person name="Pinto D."/>
            <person name="Vollmers J."/>
            <person name="Rivas-Marin E."/>
            <person name="Kohn T."/>
            <person name="Peeters S.H."/>
            <person name="Heuer A."/>
            <person name="Rast P."/>
            <person name="Oberbeckmann S."/>
            <person name="Bunk B."/>
            <person name="Jeske O."/>
            <person name="Meyerdierks A."/>
            <person name="Storesund J.E."/>
            <person name="Kallscheuer N."/>
            <person name="Luecker S."/>
            <person name="Lage O.M."/>
            <person name="Pohl T."/>
            <person name="Merkel B.J."/>
            <person name="Hornburger P."/>
            <person name="Mueller R.-W."/>
            <person name="Bruemmer F."/>
            <person name="Labrenz M."/>
            <person name="Spormann A.M."/>
            <person name="Op den Camp H."/>
            <person name="Overmann J."/>
            <person name="Amann R."/>
            <person name="Jetten M.S.M."/>
            <person name="Mascher T."/>
            <person name="Medema M.H."/>
            <person name="Devos D.P."/>
            <person name="Kaster A.-K."/>
            <person name="Ovreas L."/>
            <person name="Rohde M."/>
            <person name="Galperin M.Y."/>
            <person name="Jogler C."/>
        </authorList>
    </citation>
    <scope>NUCLEOTIDE SEQUENCE [LARGE SCALE GENOMIC DNA]</scope>
    <source>
        <strain evidence="3 4">K22_7</strain>
    </source>
</reference>
<proteinExistence type="predicted"/>
<protein>
    <submittedName>
        <fullName evidence="3">Uncharacterized protein</fullName>
    </submittedName>
</protein>
<dbReference type="RefSeq" id="WP_145167991.1">
    <property type="nucleotide sequence ID" value="NZ_CP036525.1"/>
</dbReference>
<sequence length="90" mass="9482">MTDTNQDAGIAEETKKAFTEDVEVPIDKKVAGSTFSLVALSYMLILAFGAFALAAVMWMSGAGSDDDSENAVQNPPAIITTSPSLNLLQK</sequence>
<dbReference type="OrthoDB" id="9972709at2"/>
<evidence type="ECO:0000313" key="4">
    <source>
        <dbReference type="Proteomes" id="UP000318538"/>
    </source>
</evidence>
<evidence type="ECO:0000256" key="2">
    <source>
        <dbReference type="SAM" id="Phobius"/>
    </source>
</evidence>
<organism evidence="3 4">
    <name type="scientific">Rubripirellula lacrimiformis</name>
    <dbReference type="NCBI Taxonomy" id="1930273"/>
    <lineage>
        <taxon>Bacteria</taxon>
        <taxon>Pseudomonadati</taxon>
        <taxon>Planctomycetota</taxon>
        <taxon>Planctomycetia</taxon>
        <taxon>Pirellulales</taxon>
        <taxon>Pirellulaceae</taxon>
        <taxon>Rubripirellula</taxon>
    </lineage>
</organism>
<keyword evidence="2" id="KW-0812">Transmembrane</keyword>
<dbReference type="Proteomes" id="UP000318538">
    <property type="component" value="Chromosome"/>
</dbReference>
<keyword evidence="2" id="KW-0472">Membrane</keyword>
<dbReference type="AlphaFoldDB" id="A0A517N5D4"/>
<feature type="transmembrane region" description="Helical" evidence="2">
    <location>
        <begin position="37"/>
        <end position="59"/>
    </location>
</feature>
<evidence type="ECO:0000256" key="1">
    <source>
        <dbReference type="SAM" id="MobiDB-lite"/>
    </source>
</evidence>